<dbReference type="Proteomes" id="UP000007797">
    <property type="component" value="Unassembled WGS sequence"/>
</dbReference>
<feature type="region of interest" description="Disordered" evidence="1">
    <location>
        <begin position="423"/>
        <end position="444"/>
    </location>
</feature>
<accession>F4PZ48</accession>
<dbReference type="GeneID" id="14871208"/>
<dbReference type="Gene3D" id="6.10.10.90">
    <property type="match status" value="1"/>
</dbReference>
<dbReference type="Gene3D" id="1.25.10.10">
    <property type="entry name" value="Leucine-rich Repeat Variant"/>
    <property type="match status" value="1"/>
</dbReference>
<organism evidence="3 4">
    <name type="scientific">Cavenderia fasciculata</name>
    <name type="common">Slime mold</name>
    <name type="synonym">Dictyostelium fasciculatum</name>
    <dbReference type="NCBI Taxonomy" id="261658"/>
    <lineage>
        <taxon>Eukaryota</taxon>
        <taxon>Amoebozoa</taxon>
        <taxon>Evosea</taxon>
        <taxon>Eumycetozoa</taxon>
        <taxon>Dictyostelia</taxon>
        <taxon>Acytosteliales</taxon>
        <taxon>Cavenderiaceae</taxon>
        <taxon>Cavenderia</taxon>
    </lineage>
</organism>
<feature type="compositionally biased region" description="Low complexity" evidence="1">
    <location>
        <begin position="547"/>
        <end position="560"/>
    </location>
</feature>
<dbReference type="RefSeq" id="XP_004366710.1">
    <property type="nucleotide sequence ID" value="XM_004366653.1"/>
</dbReference>
<evidence type="ECO:0000256" key="1">
    <source>
        <dbReference type="SAM" id="MobiDB-lite"/>
    </source>
</evidence>
<evidence type="ECO:0000259" key="2">
    <source>
        <dbReference type="Pfam" id="PF04727"/>
    </source>
</evidence>
<protein>
    <recommendedName>
        <fullName evidence="2">ELMO domain-containing protein</fullName>
    </recommendedName>
</protein>
<reference evidence="4" key="1">
    <citation type="journal article" date="2011" name="Genome Res.">
        <title>Phylogeny-wide analysis of social amoeba genomes highlights ancient origins for complex intercellular communication.</title>
        <authorList>
            <person name="Heidel A.J."/>
            <person name="Lawal H.M."/>
            <person name="Felder M."/>
            <person name="Schilde C."/>
            <person name="Helps N.R."/>
            <person name="Tunggal B."/>
            <person name="Rivero F."/>
            <person name="John U."/>
            <person name="Schleicher M."/>
            <person name="Eichinger L."/>
            <person name="Platzer M."/>
            <person name="Noegel A.A."/>
            <person name="Schaap P."/>
            <person name="Gloeckner G."/>
        </authorList>
    </citation>
    <scope>NUCLEOTIDE SEQUENCE [LARGE SCALE GENOMIC DNA]</scope>
    <source>
        <strain evidence="4">SH3</strain>
    </source>
</reference>
<feature type="region of interest" description="Disordered" evidence="1">
    <location>
        <begin position="541"/>
        <end position="565"/>
    </location>
</feature>
<dbReference type="Pfam" id="PF04727">
    <property type="entry name" value="ELMO_CED12"/>
    <property type="match status" value="1"/>
</dbReference>
<proteinExistence type="predicted"/>
<dbReference type="STRING" id="1054147.F4PZ48"/>
<keyword evidence="4" id="KW-1185">Reference proteome</keyword>
<name>F4PZ48_CACFS</name>
<dbReference type="InterPro" id="IPR011989">
    <property type="entry name" value="ARM-like"/>
</dbReference>
<feature type="domain" description="ELMO" evidence="2">
    <location>
        <begin position="194"/>
        <end position="262"/>
    </location>
</feature>
<gene>
    <name evidence="3" type="ORF">DFA_02323</name>
</gene>
<sequence length="587" mass="66569">MEGSSFDVHSDIDTIQIFIKDYRELTASLTTTPDHSNSNINSSNSNSTNQQHDITIDKVLEMIYAIADIGSIYLFRLNKYLQDQQVLTLFVERSGIDQLEKCIKELKGNALTYAYSSFPTRIIDVIIQRFSIDEMFGRSINHQRSTLFENDPTSFINMYTRYKQSLLPPGHSTEEWKYLGFHTEEPYQDANQKRRDNQCYPFSAIAINLTHLLNQSLLIGEETKNLTFVPLLFSHYHAVQELFCCIFQVFENSWLDVNADINKILALVKKQLTNVLETKKTIFDAMNMLTQRNRDISLLEQPIMTKSPDMIVTNTSMNNLGQSIPTTNSTVINQKDGGGETIGSISKLNHTDIYKSINQIVKNNIIESFKNNKTNILLKGLFFEVEKNYKLKGGVSGGSYLFIRLSNDLKQYNIQISTNISNLVESSPSSSSSQPSRKNKGKVDNSSTLLYLSNMEKESSEASSTWLELSSASRESLVDLVDGHKSIEELAALEELEMKVNMLDFVGVDSFISESAPPIPTLPSDFDFFELKLKDYHSQFTNQGKQSSSNNNNTSAATTTTRKKLVHRSVRQSMFLMQGIKDEIQEE</sequence>
<dbReference type="KEGG" id="dfa:DFA_02323"/>
<feature type="compositionally biased region" description="Low complexity" evidence="1">
    <location>
        <begin position="426"/>
        <end position="436"/>
    </location>
</feature>
<dbReference type="EMBL" id="GL883016">
    <property type="protein sequence ID" value="EGG19077.1"/>
    <property type="molecule type" value="Genomic_DNA"/>
</dbReference>
<dbReference type="AlphaFoldDB" id="F4PZ48"/>
<evidence type="ECO:0000313" key="4">
    <source>
        <dbReference type="Proteomes" id="UP000007797"/>
    </source>
</evidence>
<dbReference type="InterPro" id="IPR006816">
    <property type="entry name" value="ELMO_dom"/>
</dbReference>
<evidence type="ECO:0000313" key="3">
    <source>
        <dbReference type="EMBL" id="EGG19077.1"/>
    </source>
</evidence>
<dbReference type="OrthoDB" id="28413at2759"/>